<keyword evidence="3" id="KW-0833">Ubl conjugation pathway</keyword>
<dbReference type="KEGG" id="fas:105273171"/>
<feature type="domain" description="SH2" evidence="8">
    <location>
        <begin position="213"/>
        <end position="320"/>
    </location>
</feature>
<dbReference type="OrthoDB" id="6270897at2759"/>
<dbReference type="SMART" id="SM00252">
    <property type="entry name" value="SH2"/>
    <property type="match status" value="1"/>
</dbReference>
<dbReference type="GO" id="GO:0016567">
    <property type="term" value="P:protein ubiquitination"/>
    <property type="evidence" value="ECO:0007669"/>
    <property type="project" value="InterPro"/>
</dbReference>
<dbReference type="GO" id="GO:0035556">
    <property type="term" value="P:intracellular signal transduction"/>
    <property type="evidence" value="ECO:0007669"/>
    <property type="project" value="InterPro"/>
</dbReference>
<keyword evidence="1" id="KW-0341">Growth regulation</keyword>
<dbReference type="GO" id="GO:0046935">
    <property type="term" value="F:1-phosphatidylinositol-3-kinase regulator activity"/>
    <property type="evidence" value="ECO:0007669"/>
    <property type="project" value="TreeGrafter"/>
</dbReference>
<dbReference type="InterPro" id="IPR001496">
    <property type="entry name" value="SOCS_box"/>
</dbReference>
<dbReference type="CDD" id="cd03740">
    <property type="entry name" value="SOCS_SOCS6"/>
    <property type="match status" value="1"/>
</dbReference>
<reference evidence="10" key="1">
    <citation type="submission" date="2015-01" db="EMBL/GenBank/DDBJ databases">
        <title>Transcriptome Assembly of Fopius arisanus.</title>
        <authorList>
            <person name="Geib S."/>
        </authorList>
    </citation>
    <scope>NUCLEOTIDE SEQUENCE</scope>
</reference>
<sequence>MTSSGVNGEVRQGWRLKKMGTRYFSFKWKTEGGESTSGRNSENFRSSEEVLEGSGRIGFFRSIKKKLSIKNLCRSKRKITAAELSRGVDDGGSERTVSLTNDKYETEVNERVGIPSDLTESSISQSSTDSLRRRTDNSRFDSNDEERICESSVRGNVNRGEESADRLNQLWSEGAEGGAEYVGEEMEMEMDEEEKGNLPTLSQELLKLSKYGWYWGPISGDEADAKLQAEPDGAFLIRDSSDDRHLLTLSFKSAGKLLHARVEHSGGMFSFCNQGDSGRFTSVPALIDHSMNYSRSAVFCYSRPRYPGHPAFPVRLTKPVSRFRHVRSLQYLCRFVIRQNTRLDNINKLPLPNTIKGYIEEAHY</sequence>
<dbReference type="SMART" id="SM00969">
    <property type="entry name" value="SOCS_box"/>
    <property type="match status" value="1"/>
</dbReference>
<dbReference type="EMBL" id="GBYB01007111">
    <property type="protein sequence ID" value="JAG76878.1"/>
    <property type="molecule type" value="Transcribed_RNA"/>
</dbReference>
<evidence type="ECO:0000313" key="10">
    <source>
        <dbReference type="EMBL" id="JAG76878.1"/>
    </source>
</evidence>
<reference evidence="12" key="2">
    <citation type="submission" date="2025-04" db="UniProtKB">
        <authorList>
            <consortium name="RefSeq"/>
        </authorList>
    </citation>
    <scope>IDENTIFICATION</scope>
    <source>
        <strain evidence="12">USDA-PBARC FA_bdor</strain>
        <tissue evidence="12">Whole organism</tissue>
    </source>
</reference>
<dbReference type="Pfam" id="PF00017">
    <property type="entry name" value="SH2"/>
    <property type="match status" value="1"/>
</dbReference>
<evidence type="ECO:0000313" key="12">
    <source>
        <dbReference type="RefSeq" id="XP_011313754.1"/>
    </source>
</evidence>
<evidence type="ECO:0000256" key="4">
    <source>
        <dbReference type="ARBA" id="ARBA00022999"/>
    </source>
</evidence>
<dbReference type="Gene3D" id="3.30.505.10">
    <property type="entry name" value="SH2 domain"/>
    <property type="match status" value="1"/>
</dbReference>
<accession>A0A0C9RJS4</accession>
<feature type="compositionally biased region" description="Low complexity" evidence="7">
    <location>
        <begin position="116"/>
        <end position="129"/>
    </location>
</feature>
<evidence type="ECO:0000256" key="1">
    <source>
        <dbReference type="ARBA" id="ARBA00022604"/>
    </source>
</evidence>
<dbReference type="Gene3D" id="1.10.750.20">
    <property type="entry name" value="SOCS box"/>
    <property type="match status" value="1"/>
</dbReference>
<dbReference type="Pfam" id="PF07525">
    <property type="entry name" value="SOCS_box"/>
    <property type="match status" value="1"/>
</dbReference>
<dbReference type="Proteomes" id="UP000694866">
    <property type="component" value="Unplaced"/>
</dbReference>
<evidence type="ECO:0000256" key="3">
    <source>
        <dbReference type="ARBA" id="ARBA00022786"/>
    </source>
</evidence>
<dbReference type="RefSeq" id="XP_011313754.1">
    <property type="nucleotide sequence ID" value="XM_011315452.1"/>
</dbReference>
<keyword evidence="11" id="KW-1185">Reference proteome</keyword>
<dbReference type="PROSITE" id="PS50225">
    <property type="entry name" value="SOCS"/>
    <property type="match status" value="1"/>
</dbReference>
<dbReference type="GO" id="GO:0009968">
    <property type="term" value="P:negative regulation of signal transduction"/>
    <property type="evidence" value="ECO:0007669"/>
    <property type="project" value="UniProtKB-KW"/>
</dbReference>
<evidence type="ECO:0000256" key="5">
    <source>
        <dbReference type="ARBA" id="ARBA00043952"/>
    </source>
</evidence>
<gene>
    <name evidence="10" type="primary">SOCS6</name>
    <name evidence="12" type="synonym">LOC105273171</name>
    <name evidence="10" type="ORF">g.19344</name>
</gene>
<dbReference type="GO" id="GO:0005942">
    <property type="term" value="C:phosphatidylinositol 3-kinase complex"/>
    <property type="evidence" value="ECO:0007669"/>
    <property type="project" value="TreeGrafter"/>
</dbReference>
<dbReference type="InterPro" id="IPR000980">
    <property type="entry name" value="SH2"/>
</dbReference>
<name>A0A0C9RJS4_9HYME</name>
<dbReference type="InterPro" id="IPR036860">
    <property type="entry name" value="SH2_dom_sf"/>
</dbReference>
<evidence type="ECO:0000256" key="7">
    <source>
        <dbReference type="SAM" id="MobiDB-lite"/>
    </source>
</evidence>
<proteinExistence type="predicted"/>
<dbReference type="SMART" id="SM00253">
    <property type="entry name" value="SOCS"/>
    <property type="match status" value="1"/>
</dbReference>
<feature type="compositionally biased region" description="Basic and acidic residues" evidence="7">
    <location>
        <begin position="130"/>
        <end position="147"/>
    </location>
</feature>
<dbReference type="GeneID" id="105273171"/>
<evidence type="ECO:0000259" key="9">
    <source>
        <dbReference type="PROSITE" id="PS50225"/>
    </source>
</evidence>
<dbReference type="InterPro" id="IPR037345">
    <property type="entry name" value="SOCS6_SOCS"/>
</dbReference>
<dbReference type="GO" id="GO:0040008">
    <property type="term" value="P:regulation of growth"/>
    <property type="evidence" value="ECO:0007669"/>
    <property type="project" value="InterPro"/>
</dbReference>
<dbReference type="SUPFAM" id="SSF55550">
    <property type="entry name" value="SH2 domain"/>
    <property type="match status" value="1"/>
</dbReference>
<keyword evidence="4 6" id="KW-0727">SH2 domain</keyword>
<dbReference type="FunFam" id="1.10.750.20:FF:000002">
    <property type="entry name" value="Suppressor of cytokine signaling 2"/>
    <property type="match status" value="1"/>
</dbReference>
<organism evidence="10">
    <name type="scientific">Fopius arisanus</name>
    <dbReference type="NCBI Taxonomy" id="64838"/>
    <lineage>
        <taxon>Eukaryota</taxon>
        <taxon>Metazoa</taxon>
        <taxon>Ecdysozoa</taxon>
        <taxon>Arthropoda</taxon>
        <taxon>Hexapoda</taxon>
        <taxon>Insecta</taxon>
        <taxon>Pterygota</taxon>
        <taxon>Neoptera</taxon>
        <taxon>Endopterygota</taxon>
        <taxon>Hymenoptera</taxon>
        <taxon>Apocrita</taxon>
        <taxon>Ichneumonoidea</taxon>
        <taxon>Braconidae</taxon>
        <taxon>Opiinae</taxon>
        <taxon>Fopius</taxon>
    </lineage>
</organism>
<dbReference type="GO" id="GO:0046854">
    <property type="term" value="P:phosphatidylinositol phosphate biosynthetic process"/>
    <property type="evidence" value="ECO:0007669"/>
    <property type="project" value="TreeGrafter"/>
</dbReference>
<accession>A0A9R1U9Y8</accession>
<evidence type="ECO:0000256" key="2">
    <source>
        <dbReference type="ARBA" id="ARBA00022700"/>
    </source>
</evidence>
<feature type="region of interest" description="Disordered" evidence="7">
    <location>
        <begin position="108"/>
        <end position="147"/>
    </location>
</feature>
<feature type="domain" description="SOCS box" evidence="9">
    <location>
        <begin position="315"/>
        <end position="364"/>
    </location>
</feature>
<dbReference type="InterPro" id="IPR036036">
    <property type="entry name" value="SOCS_box-like_dom_sf"/>
</dbReference>
<dbReference type="PANTHER" id="PTHR10155">
    <property type="entry name" value="PHOSPHATIDYLINOSITOL 3-KINASE REGULATORY SUBUNIT"/>
    <property type="match status" value="1"/>
</dbReference>
<evidence type="ECO:0000256" key="6">
    <source>
        <dbReference type="PROSITE-ProRule" id="PRU00191"/>
    </source>
</evidence>
<evidence type="ECO:0000313" key="11">
    <source>
        <dbReference type="Proteomes" id="UP000694866"/>
    </source>
</evidence>
<dbReference type="AlphaFoldDB" id="A0A0C9RJS4"/>
<dbReference type="PANTHER" id="PTHR10155:SF32">
    <property type="entry name" value="LP02169P"/>
    <property type="match status" value="1"/>
</dbReference>
<protein>
    <submittedName>
        <fullName evidence="10">SOCS6 protein</fullName>
    </submittedName>
    <submittedName>
        <fullName evidence="12">Suppressor of cytokine signaling 4</fullName>
    </submittedName>
</protein>
<comment type="pathway">
    <text evidence="5">Protein modification.</text>
</comment>
<keyword evidence="2" id="KW-0734">Signal transduction inhibitor</keyword>
<evidence type="ECO:0000259" key="8">
    <source>
        <dbReference type="PROSITE" id="PS50001"/>
    </source>
</evidence>
<dbReference type="SUPFAM" id="SSF158235">
    <property type="entry name" value="SOCS box-like"/>
    <property type="match status" value="1"/>
</dbReference>
<dbReference type="PROSITE" id="PS50001">
    <property type="entry name" value="SH2"/>
    <property type="match status" value="1"/>
</dbReference>